<feature type="domain" description="Autotransporter" evidence="2">
    <location>
        <begin position="603"/>
        <end position="872"/>
    </location>
</feature>
<evidence type="ECO:0000313" key="4">
    <source>
        <dbReference type="Proteomes" id="UP000295391"/>
    </source>
</evidence>
<keyword evidence="4" id="KW-1185">Reference proteome</keyword>
<dbReference type="Proteomes" id="UP000295391">
    <property type="component" value="Unassembled WGS sequence"/>
</dbReference>
<dbReference type="Pfam" id="PF03797">
    <property type="entry name" value="Autotransporter"/>
    <property type="match status" value="1"/>
</dbReference>
<dbReference type="OrthoDB" id="6848220at2"/>
<evidence type="ECO:0000259" key="2">
    <source>
        <dbReference type="PROSITE" id="PS51208"/>
    </source>
</evidence>
<dbReference type="SMART" id="SM00869">
    <property type="entry name" value="Autotransporter"/>
    <property type="match status" value="1"/>
</dbReference>
<dbReference type="RefSeq" id="WP_133573391.1">
    <property type="nucleotide sequence ID" value="NZ_SNYR01000003.1"/>
</dbReference>
<evidence type="ECO:0000313" key="3">
    <source>
        <dbReference type="EMBL" id="TDQ61691.1"/>
    </source>
</evidence>
<dbReference type="EMBL" id="SNYR01000003">
    <property type="protein sequence ID" value="TDQ61691.1"/>
    <property type="molecule type" value="Genomic_DNA"/>
</dbReference>
<feature type="chain" id="PRO_5020635288" evidence="1">
    <location>
        <begin position="25"/>
        <end position="872"/>
    </location>
</feature>
<accession>A0A4R6VFX7</accession>
<gene>
    <name evidence="3" type="ORF">ATL17_2792</name>
</gene>
<sequence>MRMRLTFGLVSLLAVWGPTQSAMAQTAIPPSAGPCTVNGSTAICEGDLSAGVNVDGSVIDHLIVQNLTQNITPAFDVEAIDFRDGGAATGVTLDVDLGRFGVSVDSEPAVYIEEDGIGDVLVNFFGDITATGPRGGGIIILETGAGGISVTHEGDITTDNTPGDAIYASLKDGGNVTVQSIGNLTTTGDISAGIFADSFDGAGDIRIIHEGEIVTSGNGSDGIQAEAVDEGDIYIDHKGAIEVTGLSAYGIYADTEKGMVNIFNAGNVYADTGEGIAGFSRTGDVVISSTGDIYGGLWGISGQVETGNVLINSVGDVTGDQRDGIEAYTEGGNILIASTGNVVSNNEEGIDAEIVDGDGNININVRGSVTAEDEAVDASIKGSGNGNITINSNALLSSNDVGIDGAVANDGVITINNFGDIDSTNVGLRAALGGRGQIYIANHGDVLADVALMVDERFDVAPVQVMNSGRLEGTGGHAVDFRSDGNDVLNLLNGSIVIGALDFGNGNDGAGGANPDDIDVLNIETGVSAVLDFADTGGTGQGDTDLESAPEIINYDGFSILLNGGTRLATIDPTIFAQQDRLLFNLNNYSLAQANGAKIGVAPDPDMATLWGKLYGGVGHVAERTGTSAFQKTDFGFIGGFENDLNATSTFGLIAGAGLSNYTVGANSDHTGAESFYGGAYWRQQFDELIISAHVTAGAISNQTERHVNGEVANGAFWGQFFAPTLAVTMPLDALDQNGYFKAQIGYSFMQLDGYDETGGPAPLAVDARHVSKLSVRGEVGAPIEMGGMQMNWRAGLDGVIDAGSSQVNATLLGTDVSFNGNLANGVSGFFGLDARHSFADGRGELTLSGELASSLAGDLSAKASAKAAVNF</sequence>
<name>A0A4R6VFX7_9HYPH</name>
<dbReference type="SUPFAM" id="SSF103515">
    <property type="entry name" value="Autotransporter"/>
    <property type="match status" value="1"/>
</dbReference>
<dbReference type="InterPro" id="IPR036709">
    <property type="entry name" value="Autotransporte_beta_dom_sf"/>
</dbReference>
<organism evidence="3 4">
    <name type="scientific">Maritalea mobilis</name>
    <dbReference type="NCBI Taxonomy" id="483324"/>
    <lineage>
        <taxon>Bacteria</taxon>
        <taxon>Pseudomonadati</taxon>
        <taxon>Pseudomonadota</taxon>
        <taxon>Alphaproteobacteria</taxon>
        <taxon>Hyphomicrobiales</taxon>
        <taxon>Devosiaceae</taxon>
        <taxon>Maritalea</taxon>
    </lineage>
</organism>
<evidence type="ECO:0000256" key="1">
    <source>
        <dbReference type="SAM" id="SignalP"/>
    </source>
</evidence>
<dbReference type="InterPro" id="IPR005546">
    <property type="entry name" value="Autotransporte_beta"/>
</dbReference>
<protein>
    <submittedName>
        <fullName evidence="3">Autotransporter-like protein</fullName>
    </submittedName>
</protein>
<comment type="caution">
    <text evidence="3">The sequence shown here is derived from an EMBL/GenBank/DDBJ whole genome shotgun (WGS) entry which is preliminary data.</text>
</comment>
<reference evidence="3 4" key="1">
    <citation type="submission" date="2019-03" db="EMBL/GenBank/DDBJ databases">
        <title>Genomic Encyclopedia of Type Strains, Phase III (KMG-III): the genomes of soil and plant-associated and newly described type strains.</title>
        <authorList>
            <person name="Whitman W."/>
        </authorList>
    </citation>
    <scope>NUCLEOTIDE SEQUENCE [LARGE SCALE GENOMIC DNA]</scope>
    <source>
        <strain evidence="3 4">CGMCC 1.7002</strain>
    </source>
</reference>
<proteinExistence type="predicted"/>
<keyword evidence="1" id="KW-0732">Signal</keyword>
<dbReference type="Gene3D" id="2.40.128.130">
    <property type="entry name" value="Autotransporter beta-domain"/>
    <property type="match status" value="1"/>
</dbReference>
<dbReference type="AlphaFoldDB" id="A0A4R6VFX7"/>
<feature type="signal peptide" evidence="1">
    <location>
        <begin position="1"/>
        <end position="24"/>
    </location>
</feature>
<dbReference type="PROSITE" id="PS51208">
    <property type="entry name" value="AUTOTRANSPORTER"/>
    <property type="match status" value="1"/>
</dbReference>